<protein>
    <submittedName>
        <fullName evidence="4">PEP-CTERM sorting domain-containing protein</fullName>
    </submittedName>
</protein>
<feature type="chain" id="PRO_5026179749" evidence="1">
    <location>
        <begin position="22"/>
        <end position="413"/>
    </location>
</feature>
<keyword evidence="1" id="KW-0732">Signal</keyword>
<dbReference type="EMBL" id="BMKG01000001">
    <property type="protein sequence ID" value="GGB86226.1"/>
    <property type="molecule type" value="Genomic_DNA"/>
</dbReference>
<comment type="caution">
    <text evidence="4">The sequence shown here is derived from an EMBL/GenBank/DDBJ whole genome shotgun (WGS) entry which is preliminary data.</text>
</comment>
<keyword evidence="6" id="KW-1185">Reference proteome</keyword>
<dbReference type="Proteomes" id="UP000622638">
    <property type="component" value="Unassembled WGS sequence"/>
</dbReference>
<reference evidence="3" key="4">
    <citation type="submission" date="2024-05" db="EMBL/GenBank/DDBJ databases">
        <authorList>
            <person name="Sun Q."/>
            <person name="Zhou Y."/>
        </authorList>
    </citation>
    <scope>NUCLEOTIDE SEQUENCE</scope>
    <source>
        <strain evidence="3">CGMCC 1.15931</strain>
    </source>
</reference>
<dbReference type="InterPro" id="IPR003886">
    <property type="entry name" value="NIDO_dom"/>
</dbReference>
<evidence type="ECO:0000259" key="2">
    <source>
        <dbReference type="PROSITE" id="PS51220"/>
    </source>
</evidence>
<organism evidence="4 5">
    <name type="scientific">Pseudoduganella buxea</name>
    <dbReference type="NCBI Taxonomy" id="1949069"/>
    <lineage>
        <taxon>Bacteria</taxon>
        <taxon>Pseudomonadati</taxon>
        <taxon>Pseudomonadota</taxon>
        <taxon>Betaproteobacteria</taxon>
        <taxon>Burkholderiales</taxon>
        <taxon>Oxalobacteraceae</taxon>
        <taxon>Telluria group</taxon>
        <taxon>Pseudoduganella</taxon>
    </lineage>
</organism>
<dbReference type="NCBIfam" id="TIGR02595">
    <property type="entry name" value="PEP_CTERM"/>
    <property type="match status" value="1"/>
</dbReference>
<dbReference type="InterPro" id="IPR013424">
    <property type="entry name" value="Ice-binding_C"/>
</dbReference>
<gene>
    <name evidence="3" type="ORF">GCM10011572_05290</name>
    <name evidence="4" type="ORF">GM672_26575</name>
</gene>
<dbReference type="EMBL" id="WNKZ01000151">
    <property type="protein sequence ID" value="MTV56296.1"/>
    <property type="molecule type" value="Genomic_DNA"/>
</dbReference>
<reference evidence="6" key="2">
    <citation type="journal article" date="2019" name="Int. J. Syst. Evol. Microbiol.">
        <title>The Global Catalogue of Microorganisms (GCM) 10K type strain sequencing project: providing services to taxonomists for standard genome sequencing and annotation.</title>
        <authorList>
            <consortium name="The Broad Institute Genomics Platform"/>
            <consortium name="The Broad Institute Genome Sequencing Center for Infectious Disease"/>
            <person name="Wu L."/>
            <person name="Ma J."/>
        </authorList>
    </citation>
    <scope>NUCLEOTIDE SEQUENCE [LARGE SCALE GENOMIC DNA]</scope>
    <source>
        <strain evidence="6">CGMCC 1.15931</strain>
    </source>
</reference>
<reference evidence="3" key="1">
    <citation type="journal article" date="2014" name="Int. J. Syst. Evol. Microbiol.">
        <title>Complete genome of a new Firmicutes species belonging to the dominant human colonic microbiota ('Ruminococcus bicirculans') reveals two chromosomes and a selective capacity to utilize plant glucans.</title>
        <authorList>
            <consortium name="NISC Comparative Sequencing Program"/>
            <person name="Wegmann U."/>
            <person name="Louis P."/>
            <person name="Goesmann A."/>
            <person name="Henrissat B."/>
            <person name="Duncan S.H."/>
            <person name="Flint H.J."/>
        </authorList>
    </citation>
    <scope>NUCLEOTIDE SEQUENCE</scope>
    <source>
        <strain evidence="3">CGMCC 1.15931</strain>
    </source>
</reference>
<dbReference type="PANTHER" id="PTHR13802:SF59">
    <property type="entry name" value="SUSHI DOMAIN-CONTAINING PROTEIN 2"/>
    <property type="match status" value="1"/>
</dbReference>
<dbReference type="Pfam" id="PF07589">
    <property type="entry name" value="PEP-CTERM"/>
    <property type="match status" value="1"/>
</dbReference>
<dbReference type="SMART" id="SM00539">
    <property type="entry name" value="NIDO"/>
    <property type="match status" value="1"/>
</dbReference>
<evidence type="ECO:0000256" key="1">
    <source>
        <dbReference type="SAM" id="SignalP"/>
    </source>
</evidence>
<dbReference type="GO" id="GO:0007160">
    <property type="term" value="P:cell-matrix adhesion"/>
    <property type="evidence" value="ECO:0007669"/>
    <property type="project" value="InterPro"/>
</dbReference>
<accession>A0A6I3T6B7</accession>
<evidence type="ECO:0000313" key="5">
    <source>
        <dbReference type="Proteomes" id="UP000430634"/>
    </source>
</evidence>
<proteinExistence type="predicted"/>
<sequence length="413" mass="44327">MKRTFLALSLMAAFASTTAYADPLLSGFGGERGFGTRIMQPNDDGSSSQLTLPFQINFFGNAYSNYWVNNNGNVSFSGPLSDFTPSLFPISRAAMIAPFWADVDTRNQTDNLPVPFMNNVYLANPDNKTVVVTWDTVGYYNQHNDKQNTFQLVLKDQSATTGRSGDFDMEFRYGQLQWTTGDASQGSNGFGGLAAVAGWNAGAQTNSYSLIGSGTQNVLGLVNDNNTGTDGVWRFLVRNENLPGSAPYNPVLPTNIDDGTAGWIFENMPVGTGTPIWIDPIVATGYDYAISNGPLVNGVTLLPGVGDGRYDIWLMEGGEWKLFAADVAGGEHFEFGKSVDQFRITGIEVTAAINPDSPIAFSTGLWFDGVGNATVTQTALTVEVSAVPEPATYGMLAAGLGILGFAARRRRRG</sequence>
<evidence type="ECO:0000313" key="6">
    <source>
        <dbReference type="Proteomes" id="UP000622638"/>
    </source>
</evidence>
<feature type="signal peptide" evidence="1">
    <location>
        <begin position="1"/>
        <end position="21"/>
    </location>
</feature>
<feature type="domain" description="NIDO" evidence="2">
    <location>
        <begin position="98"/>
        <end position="240"/>
    </location>
</feature>
<dbReference type="AlphaFoldDB" id="A0A6I3T6B7"/>
<reference evidence="4 5" key="3">
    <citation type="submission" date="2019-11" db="EMBL/GenBank/DDBJ databases">
        <title>Type strains purchased from KCTC, JCM and DSMZ.</title>
        <authorList>
            <person name="Lu H."/>
        </authorList>
    </citation>
    <scope>NUCLEOTIDE SEQUENCE [LARGE SCALE GENOMIC DNA]</scope>
    <source>
        <strain evidence="4 5">KCTC 52429</strain>
    </source>
</reference>
<dbReference type="InterPro" id="IPR051495">
    <property type="entry name" value="Epithelial_Barrier/Signaling"/>
</dbReference>
<dbReference type="PROSITE" id="PS51220">
    <property type="entry name" value="NIDO"/>
    <property type="match status" value="1"/>
</dbReference>
<dbReference type="Pfam" id="PF06119">
    <property type="entry name" value="NIDO"/>
    <property type="match status" value="1"/>
</dbReference>
<dbReference type="OrthoDB" id="5762321at2"/>
<dbReference type="PANTHER" id="PTHR13802">
    <property type="entry name" value="MUCIN 4-RELATED"/>
    <property type="match status" value="1"/>
</dbReference>
<evidence type="ECO:0000313" key="3">
    <source>
        <dbReference type="EMBL" id="GGB86226.1"/>
    </source>
</evidence>
<dbReference type="Proteomes" id="UP000430634">
    <property type="component" value="Unassembled WGS sequence"/>
</dbReference>
<name>A0A6I3T6B7_9BURK</name>
<evidence type="ECO:0000313" key="4">
    <source>
        <dbReference type="EMBL" id="MTV56296.1"/>
    </source>
</evidence>